<keyword evidence="2" id="KW-0560">Oxidoreductase</keyword>
<dbReference type="InterPro" id="IPR036291">
    <property type="entry name" value="NAD(P)-bd_dom_sf"/>
</dbReference>
<dbReference type="SUPFAM" id="SSF51735">
    <property type="entry name" value="NAD(P)-binding Rossmann-fold domains"/>
    <property type="match status" value="1"/>
</dbReference>
<evidence type="ECO:0000256" key="1">
    <source>
        <dbReference type="ARBA" id="ARBA00006484"/>
    </source>
</evidence>
<comment type="caution">
    <text evidence="3">The sequence shown here is derived from an EMBL/GenBank/DDBJ whole genome shotgun (WGS) entry which is preliminary data.</text>
</comment>
<reference evidence="4" key="1">
    <citation type="submission" date="2016-06" db="EMBL/GenBank/DDBJ databases">
        <title>NZP2037 Pacbio-Illumina hybrid assembly.</title>
        <authorList>
            <person name="Ramsay J.P."/>
        </authorList>
    </citation>
    <scope>NUCLEOTIDE SEQUENCE [LARGE SCALE GENOMIC DNA]</scope>
    <source>
        <strain evidence="4">R7ANS::ICEMlSym2042</strain>
    </source>
</reference>
<evidence type="ECO:0000256" key="2">
    <source>
        <dbReference type="ARBA" id="ARBA00023002"/>
    </source>
</evidence>
<organism evidence="3 4">
    <name type="scientific">Rhizobium loti</name>
    <name type="common">Mesorhizobium loti</name>
    <dbReference type="NCBI Taxonomy" id="381"/>
    <lineage>
        <taxon>Bacteria</taxon>
        <taxon>Pseudomonadati</taxon>
        <taxon>Pseudomonadota</taxon>
        <taxon>Alphaproteobacteria</taxon>
        <taxon>Hyphomicrobiales</taxon>
        <taxon>Phyllobacteriaceae</taxon>
        <taxon>Mesorhizobium</taxon>
    </lineage>
</organism>
<evidence type="ECO:0000313" key="3">
    <source>
        <dbReference type="EMBL" id="OBP68083.1"/>
    </source>
</evidence>
<dbReference type="RefSeq" id="WP_032928959.1">
    <property type="nucleotide sequence ID" value="NZ_LZTH01000018.1"/>
</dbReference>
<proteinExistence type="inferred from homology"/>
<dbReference type="OrthoDB" id="9789398at2"/>
<dbReference type="InterPro" id="IPR020904">
    <property type="entry name" value="Sc_DH/Rdtase_CS"/>
</dbReference>
<dbReference type="Pfam" id="PF13561">
    <property type="entry name" value="adh_short_C2"/>
    <property type="match status" value="1"/>
</dbReference>
<dbReference type="CDD" id="cd05233">
    <property type="entry name" value="SDR_c"/>
    <property type="match status" value="1"/>
</dbReference>
<protein>
    <submittedName>
        <fullName evidence="3">Pyridoxal 4-dehydrogenase</fullName>
    </submittedName>
</protein>
<gene>
    <name evidence="3" type="ORF">BAE39_26260</name>
</gene>
<dbReference type="PRINTS" id="PR00080">
    <property type="entry name" value="SDRFAMILY"/>
</dbReference>
<dbReference type="FunFam" id="3.40.50.720:FF:000469">
    <property type="entry name" value="SDR family oxidoreductase"/>
    <property type="match status" value="1"/>
</dbReference>
<accession>A0A1A5IFK7</accession>
<dbReference type="InterPro" id="IPR002347">
    <property type="entry name" value="SDR_fam"/>
</dbReference>
<dbReference type="PRINTS" id="PR00081">
    <property type="entry name" value="GDHRDH"/>
</dbReference>
<evidence type="ECO:0000313" key="4">
    <source>
        <dbReference type="Proteomes" id="UP000093748"/>
    </source>
</evidence>
<dbReference type="PANTHER" id="PTHR24321">
    <property type="entry name" value="DEHYDROGENASES, SHORT CHAIN"/>
    <property type="match status" value="1"/>
</dbReference>
<dbReference type="PROSITE" id="PS00061">
    <property type="entry name" value="ADH_SHORT"/>
    <property type="match status" value="1"/>
</dbReference>
<dbReference type="Proteomes" id="UP000093748">
    <property type="component" value="Unassembled WGS sequence"/>
</dbReference>
<comment type="similarity">
    <text evidence="1">Belongs to the short-chain dehydrogenases/reductases (SDR) family.</text>
</comment>
<dbReference type="Gene3D" id="3.40.50.720">
    <property type="entry name" value="NAD(P)-binding Rossmann-like Domain"/>
    <property type="match status" value="1"/>
</dbReference>
<dbReference type="GO" id="GO:0016491">
    <property type="term" value="F:oxidoreductase activity"/>
    <property type="evidence" value="ECO:0007669"/>
    <property type="project" value="UniProtKB-KW"/>
</dbReference>
<dbReference type="GeneID" id="66685746"/>
<name>A0A1A5IFK7_RHILI</name>
<dbReference type="EMBL" id="LZTJ01000036">
    <property type="protein sequence ID" value="OBP68083.1"/>
    <property type="molecule type" value="Genomic_DNA"/>
</dbReference>
<dbReference type="PANTHER" id="PTHR24321:SF8">
    <property type="entry name" value="ESTRADIOL 17-BETA-DEHYDROGENASE 8-RELATED"/>
    <property type="match status" value="1"/>
</dbReference>
<sequence length="248" mass="25488">MTERLAGKTALVTGAAQGIGKAIAARLAADGATVILSDINAEGAKAAAASIGGKARAIAADISDPASVKALFAEIQALTGGIDILVNNASIVPFVAWDDVDLDHWRKIIDVNLTGTFIVTRAGTDQMRAAGKAGRVISIASNTFFAGTPNMAAYVAAKGGVIGFTRALATELGKYNITANAVTPGLIESDGVKASPHNEAFGFVEMLQAMKGKGQPEHIADVVSFLASDDARWITGQTLNVDAGMVRH</sequence>
<dbReference type="AlphaFoldDB" id="A0A1A5IFK7"/>